<gene>
    <name evidence="2" type="ORF">K457DRAFT_137699</name>
</gene>
<accession>A0A197JX63</accession>
<reference evidence="2 3" key="1">
    <citation type="submission" date="2016-05" db="EMBL/GenBank/DDBJ databases">
        <title>Genome sequencing reveals origins of a unique bacterial endosymbiosis in the earliest lineages of terrestrial Fungi.</title>
        <authorList>
            <consortium name="DOE Joint Genome Institute"/>
            <person name="Uehling J."/>
            <person name="Gryganskyi A."/>
            <person name="Hameed K."/>
            <person name="Tschaplinski T."/>
            <person name="Misztal P."/>
            <person name="Wu S."/>
            <person name="Desiro A."/>
            <person name="Vande Pol N."/>
            <person name="Du Z.-Y."/>
            <person name="Zienkiewicz A."/>
            <person name="Zienkiewicz K."/>
            <person name="Morin E."/>
            <person name="Tisserant E."/>
            <person name="Splivallo R."/>
            <person name="Hainaut M."/>
            <person name="Henrissat B."/>
            <person name="Ohm R."/>
            <person name="Kuo A."/>
            <person name="Yan J."/>
            <person name="Lipzen A."/>
            <person name="Nolan M."/>
            <person name="Labutti K."/>
            <person name="Barry K."/>
            <person name="Goldstein A."/>
            <person name="Labbe J."/>
            <person name="Schadt C."/>
            <person name="Tuskan G."/>
            <person name="Grigoriev I."/>
            <person name="Martin F."/>
            <person name="Vilgalys R."/>
            <person name="Bonito G."/>
        </authorList>
    </citation>
    <scope>NUCLEOTIDE SEQUENCE [LARGE SCALE GENOMIC DNA]</scope>
    <source>
        <strain evidence="2 3">AG-77</strain>
    </source>
</reference>
<dbReference type="EMBL" id="KV442039">
    <property type="protein sequence ID" value="OAQ29815.1"/>
    <property type="molecule type" value="Genomic_DNA"/>
</dbReference>
<keyword evidence="1" id="KW-0732">Signal</keyword>
<name>A0A197JX63_9FUNG</name>
<proteinExistence type="predicted"/>
<dbReference type="OrthoDB" id="10039566at2759"/>
<dbReference type="InterPro" id="IPR022185">
    <property type="entry name" value="DUF3712"/>
</dbReference>
<evidence type="ECO:0000256" key="1">
    <source>
        <dbReference type="SAM" id="SignalP"/>
    </source>
</evidence>
<dbReference type="AlphaFoldDB" id="A0A197JX63"/>
<feature type="chain" id="PRO_5008276356" evidence="1">
    <location>
        <begin position="21"/>
        <end position="498"/>
    </location>
</feature>
<keyword evidence="3" id="KW-1185">Reference proteome</keyword>
<dbReference type="Proteomes" id="UP000078512">
    <property type="component" value="Unassembled WGS sequence"/>
</dbReference>
<dbReference type="Pfam" id="PF12505">
    <property type="entry name" value="DUF3712"/>
    <property type="match status" value="1"/>
</dbReference>
<dbReference type="STRING" id="1314771.A0A197JX63"/>
<evidence type="ECO:0000313" key="2">
    <source>
        <dbReference type="EMBL" id="OAQ29815.1"/>
    </source>
</evidence>
<evidence type="ECO:0000313" key="3">
    <source>
        <dbReference type="Proteomes" id="UP000078512"/>
    </source>
</evidence>
<organism evidence="2 3">
    <name type="scientific">Linnemannia elongata AG-77</name>
    <dbReference type="NCBI Taxonomy" id="1314771"/>
    <lineage>
        <taxon>Eukaryota</taxon>
        <taxon>Fungi</taxon>
        <taxon>Fungi incertae sedis</taxon>
        <taxon>Mucoromycota</taxon>
        <taxon>Mortierellomycotina</taxon>
        <taxon>Mortierellomycetes</taxon>
        <taxon>Mortierellales</taxon>
        <taxon>Mortierellaceae</taxon>
        <taxon>Linnemannia</taxon>
    </lineage>
</organism>
<feature type="signal peptide" evidence="1">
    <location>
        <begin position="1"/>
        <end position="20"/>
    </location>
</feature>
<protein>
    <submittedName>
        <fullName evidence="2">Uncharacterized protein</fullName>
    </submittedName>
</protein>
<sequence length="498" mass="52639">MKFSLKAVALTALIASTALAAPIVDKRDANSDRIAACFVGLLFTGAWPGSCKAAIAVDLGLIRSIAINQMSMDFTTANPWAPTMASNDLVATMLSIPGITLPIDSVRQHVIIIDNGVQLGSFDTPWSAASVKGGTMKTAFTTSALNVFPDAKGAFSNFVGSLSTKASHPVTLKGAVDAKLNLGIFGHLTIPGIGFKAVVPIKGLDGLKNQKYVFAIEIAPGLDDKTYMTSILNINNPSQLTLTLGDVNFDSTHKGAHIGVSTVKNLKLVPGDNQVVSYTVLDMTLEAARTFSQALYTSDEVMGISGYTNSSTNPALNAGLAAVKSGVTIPMNFQGLHLSQAPYKNWSLKISTARVGTVTATFQSPYYGIPYEFTASNPDGLINQVKAGEGISSDAVDKQIWKFKDGLKFKVSGSGAVTVSFEVDLPKTISPVQAKGFTDMLNYSKANGGAIPITIDWMPMIIINGDGTQRSVDWTTLGNALNDIKLAIGDDFTNILIK</sequence>